<dbReference type="InterPro" id="IPR051168">
    <property type="entry name" value="AASS"/>
</dbReference>
<dbReference type="GO" id="GO:0019878">
    <property type="term" value="P:lysine biosynthetic process via aminoadipic acid"/>
    <property type="evidence" value="ECO:0007669"/>
    <property type="project" value="TreeGrafter"/>
</dbReference>
<dbReference type="Proteomes" id="UP000504611">
    <property type="component" value="Unplaced"/>
</dbReference>
<organism evidence="3 4">
    <name type="scientific">Notothenia coriiceps</name>
    <name type="common">black rockcod</name>
    <dbReference type="NCBI Taxonomy" id="8208"/>
    <lineage>
        <taxon>Eukaryota</taxon>
        <taxon>Metazoa</taxon>
        <taxon>Chordata</taxon>
        <taxon>Craniata</taxon>
        <taxon>Vertebrata</taxon>
        <taxon>Euteleostomi</taxon>
        <taxon>Actinopterygii</taxon>
        <taxon>Neopterygii</taxon>
        <taxon>Teleostei</taxon>
        <taxon>Neoteleostei</taxon>
        <taxon>Acanthomorphata</taxon>
        <taxon>Eupercaria</taxon>
        <taxon>Perciformes</taxon>
        <taxon>Notothenioidei</taxon>
        <taxon>Nototheniidae</taxon>
        <taxon>Notothenia</taxon>
    </lineage>
</organism>
<feature type="non-terminal residue" evidence="4">
    <location>
        <position position="118"/>
    </location>
</feature>
<evidence type="ECO:0000259" key="2">
    <source>
        <dbReference type="Pfam" id="PF03435"/>
    </source>
</evidence>
<gene>
    <name evidence="4" type="primary">LOC104956059</name>
</gene>
<proteinExistence type="predicted"/>
<dbReference type="SUPFAM" id="SSF51735">
    <property type="entry name" value="NAD(P)-binding Rossmann-fold domains"/>
    <property type="match status" value="1"/>
</dbReference>
<dbReference type="InterPro" id="IPR005097">
    <property type="entry name" value="Sacchrp_dh_NADP-bd"/>
</dbReference>
<evidence type="ECO:0000256" key="1">
    <source>
        <dbReference type="ARBA" id="ARBA00023002"/>
    </source>
</evidence>
<dbReference type="PANTHER" id="PTHR11133">
    <property type="entry name" value="SACCHAROPINE DEHYDROGENASE"/>
    <property type="match status" value="1"/>
</dbReference>
<keyword evidence="1" id="KW-0560">Oxidoreductase</keyword>
<evidence type="ECO:0000313" key="3">
    <source>
        <dbReference type="Proteomes" id="UP000504611"/>
    </source>
</evidence>
<dbReference type="RefSeq" id="XP_010781801.1">
    <property type="nucleotide sequence ID" value="XM_010783499.1"/>
</dbReference>
<dbReference type="GO" id="GO:0004753">
    <property type="term" value="F:saccharopine dehydrogenase activity"/>
    <property type="evidence" value="ECO:0007669"/>
    <property type="project" value="TreeGrafter"/>
</dbReference>
<dbReference type="KEGG" id="ncc:104956059"/>
<dbReference type="GeneID" id="104956059"/>
<keyword evidence="3" id="KW-1185">Reference proteome</keyword>
<sequence>MMHQWVSVCYDVSLSRCVCVCVTSCREKAQIMKKTGMRRVLLLGSGYVSGPVVEYLTRDKTTQVTVASMMLRQAEELAEKYPNTIPVMLDAGSQEGHLDSLVKDHDLVIRYSLISSLT</sequence>
<dbReference type="AlphaFoldDB" id="A0A6I9P5Z7"/>
<dbReference type="PANTHER" id="PTHR11133:SF22">
    <property type="entry name" value="ALPHA-AMINOADIPIC SEMIALDEHYDE SYNTHASE, MITOCHONDRIAL"/>
    <property type="match status" value="1"/>
</dbReference>
<reference evidence="4" key="1">
    <citation type="submission" date="2025-08" db="UniProtKB">
        <authorList>
            <consortium name="RefSeq"/>
        </authorList>
    </citation>
    <scope>IDENTIFICATION</scope>
    <source>
        <tissue evidence="4">Muscle</tissue>
    </source>
</reference>
<protein>
    <submittedName>
        <fullName evidence="4">Alpha-aminoadipic semialdehyde synthase, mitochondrial-like</fullName>
    </submittedName>
</protein>
<evidence type="ECO:0000313" key="4">
    <source>
        <dbReference type="RefSeq" id="XP_010781801.1"/>
    </source>
</evidence>
<dbReference type="Gene3D" id="3.40.50.720">
    <property type="entry name" value="NAD(P)-binding Rossmann-like Domain"/>
    <property type="match status" value="1"/>
</dbReference>
<name>A0A6I9P5Z7_9TELE</name>
<accession>A0A6I9P5Z7</accession>
<dbReference type="GO" id="GO:0005737">
    <property type="term" value="C:cytoplasm"/>
    <property type="evidence" value="ECO:0007669"/>
    <property type="project" value="TreeGrafter"/>
</dbReference>
<dbReference type="InterPro" id="IPR036291">
    <property type="entry name" value="NAD(P)-bd_dom_sf"/>
</dbReference>
<dbReference type="OrthoDB" id="10059875at2759"/>
<feature type="domain" description="Saccharopine dehydrogenase NADP binding" evidence="2">
    <location>
        <begin position="40"/>
        <end position="112"/>
    </location>
</feature>
<dbReference type="Pfam" id="PF03435">
    <property type="entry name" value="Sacchrp_dh_NADP"/>
    <property type="match status" value="1"/>
</dbReference>